<evidence type="ECO:0000256" key="1">
    <source>
        <dbReference type="SAM" id="MobiDB-lite"/>
    </source>
</evidence>
<proteinExistence type="predicted"/>
<name>A0A9P7ZU28_9HYPO</name>
<keyword evidence="3" id="KW-1185">Reference proteome</keyword>
<dbReference type="AlphaFoldDB" id="A0A9P7ZU28"/>
<sequence>MPPGVYNHSEENDGELPRQFLTVINTWNLEAFEDFFDFVRDIPVFANINRKHSPSRYNLGFLTILSQLAEHPLKPSLCKVRTAISCQLLQKASRESMRITNAHLRAVLDDFDAELAQSYESQIAKDMAVTTPESQLVVALEDTDQSHIPPDRAEASDSMNRHVYKRQMSPEVVDVEKSPSRHLDTLANDPRHHPGVPSGSLDDHHAAVAVEHSEHPDRSEEEHAPKRRCTDLTALRLKLSVKKSELKMAQYELAQVTRERTEYSASATRDAKQFKNDLPQAMEKHPVILTSSFSHYLGYDAQGCIDGLAIECKKYLTLHLSNDRNFRGISKRWKDRAKSVYELETQLWDLDDSISKNQDHGIGA</sequence>
<dbReference type="EMBL" id="MU251245">
    <property type="protein sequence ID" value="KAG9257777.1"/>
    <property type="molecule type" value="Genomic_DNA"/>
</dbReference>
<dbReference type="RefSeq" id="XP_046121701.1">
    <property type="nucleotide sequence ID" value="XM_046262947.1"/>
</dbReference>
<comment type="caution">
    <text evidence="2">The sequence shown here is derived from an EMBL/GenBank/DDBJ whole genome shotgun (WGS) entry which is preliminary data.</text>
</comment>
<evidence type="ECO:0000313" key="2">
    <source>
        <dbReference type="EMBL" id="KAG9257777.1"/>
    </source>
</evidence>
<evidence type="ECO:0000313" key="3">
    <source>
        <dbReference type="Proteomes" id="UP000887229"/>
    </source>
</evidence>
<gene>
    <name evidence="2" type="ORF">F5Z01DRAFT_647028</name>
</gene>
<feature type="region of interest" description="Disordered" evidence="1">
    <location>
        <begin position="169"/>
        <end position="202"/>
    </location>
</feature>
<organism evidence="2 3">
    <name type="scientific">Emericellopsis atlantica</name>
    <dbReference type="NCBI Taxonomy" id="2614577"/>
    <lineage>
        <taxon>Eukaryota</taxon>
        <taxon>Fungi</taxon>
        <taxon>Dikarya</taxon>
        <taxon>Ascomycota</taxon>
        <taxon>Pezizomycotina</taxon>
        <taxon>Sordariomycetes</taxon>
        <taxon>Hypocreomycetidae</taxon>
        <taxon>Hypocreales</taxon>
        <taxon>Bionectriaceae</taxon>
        <taxon>Emericellopsis</taxon>
    </lineage>
</organism>
<protein>
    <submittedName>
        <fullName evidence="2">Uncharacterized protein</fullName>
    </submittedName>
</protein>
<reference evidence="2" key="1">
    <citation type="journal article" date="2021" name="IMA Fungus">
        <title>Genomic characterization of three marine fungi, including Emericellopsis atlantica sp. nov. with signatures of a generalist lifestyle and marine biomass degradation.</title>
        <authorList>
            <person name="Hagestad O.C."/>
            <person name="Hou L."/>
            <person name="Andersen J.H."/>
            <person name="Hansen E.H."/>
            <person name="Altermark B."/>
            <person name="Li C."/>
            <person name="Kuhnert E."/>
            <person name="Cox R.J."/>
            <person name="Crous P.W."/>
            <person name="Spatafora J.W."/>
            <person name="Lail K."/>
            <person name="Amirebrahimi M."/>
            <person name="Lipzen A."/>
            <person name="Pangilinan J."/>
            <person name="Andreopoulos W."/>
            <person name="Hayes R.D."/>
            <person name="Ng V."/>
            <person name="Grigoriev I.V."/>
            <person name="Jackson S.A."/>
            <person name="Sutton T.D.S."/>
            <person name="Dobson A.D.W."/>
            <person name="Rama T."/>
        </authorList>
    </citation>
    <scope>NUCLEOTIDE SEQUENCE</scope>
    <source>
        <strain evidence="2">TS7</strain>
    </source>
</reference>
<accession>A0A9P7ZU28</accession>
<dbReference type="GeneID" id="70293850"/>
<feature type="compositionally biased region" description="Basic and acidic residues" evidence="1">
    <location>
        <begin position="174"/>
        <end position="192"/>
    </location>
</feature>
<dbReference type="Proteomes" id="UP000887229">
    <property type="component" value="Unassembled WGS sequence"/>
</dbReference>